<dbReference type="AlphaFoldDB" id="A0A973WNM3"/>
<gene>
    <name evidence="2" type="ORF">HU230_20595</name>
</gene>
<dbReference type="RefSeq" id="WP_176531676.1">
    <property type="nucleotide sequence ID" value="NZ_CP088022.1"/>
</dbReference>
<feature type="transmembrane region" description="Helical" evidence="1">
    <location>
        <begin position="173"/>
        <end position="191"/>
    </location>
</feature>
<feature type="transmembrane region" description="Helical" evidence="1">
    <location>
        <begin position="203"/>
        <end position="220"/>
    </location>
</feature>
<reference evidence="2" key="1">
    <citation type="submission" date="2020-06" db="EMBL/GenBank/DDBJ databases">
        <title>Whole Genome Sequence of Bradyrhizobium sp. Strain 66S1MB.</title>
        <authorList>
            <person name="Bromfield E."/>
            <person name="Cloutier S."/>
        </authorList>
    </citation>
    <scope>NUCLEOTIDE SEQUENCE</scope>
    <source>
        <strain evidence="2">66S1MB</strain>
    </source>
</reference>
<dbReference type="PANTHER" id="PTHR34368">
    <property type="entry name" value="OS01G0962200 PROTEIN"/>
    <property type="match status" value="1"/>
</dbReference>
<organism evidence="2">
    <name type="scientific">Bradyrhizobium quebecense</name>
    <dbReference type="NCBI Taxonomy" id="2748629"/>
    <lineage>
        <taxon>Bacteria</taxon>
        <taxon>Pseudomonadati</taxon>
        <taxon>Pseudomonadota</taxon>
        <taxon>Alphaproteobacteria</taxon>
        <taxon>Hyphomicrobiales</taxon>
        <taxon>Nitrobacteraceae</taxon>
        <taxon>Bradyrhizobium</taxon>
    </lineage>
</organism>
<accession>A0A973WNM3</accession>
<sequence>MLIPLVIIEHCSFFLEPTMQTTFRMDGLTGPDRPVKPWMKFAPTIITIGIIAAFAVHGRIAQPPHYNDFADHSAVFGLPHAGDVLSNIGFALVAISGWLALRPHRDSDRLRAGWPGYRLFLIGLLLTAFGSAFFHLAPGNDRLTWDMLPIALAGAGLLIGVRGDTQPEAKTNIEAIALALYAAASVAWWVTTDRHGAGDLRPYLLLQVLPLILIPLWQSIHRAPRADRIAFATAMVLYVLAKVTEVLDHQIANTLQFVSGHTLKHLIATAATSAIVWGVTRRFAGGGRRTAGVRTISE</sequence>
<feature type="transmembrane region" description="Helical" evidence="1">
    <location>
        <begin position="119"/>
        <end position="137"/>
    </location>
</feature>
<feature type="transmembrane region" description="Helical" evidence="1">
    <location>
        <begin position="143"/>
        <end position="161"/>
    </location>
</feature>
<feature type="transmembrane region" description="Helical" evidence="1">
    <location>
        <begin position="41"/>
        <end position="60"/>
    </location>
</feature>
<keyword evidence="1" id="KW-1133">Transmembrane helix</keyword>
<keyword evidence="1" id="KW-0812">Transmembrane</keyword>
<proteinExistence type="predicted"/>
<dbReference type="EMBL" id="JABWSX010000001">
    <property type="protein sequence ID" value="NVL08107.1"/>
    <property type="molecule type" value="Genomic_DNA"/>
</dbReference>
<feature type="transmembrane region" description="Helical" evidence="1">
    <location>
        <begin position="80"/>
        <end position="99"/>
    </location>
</feature>
<protein>
    <submittedName>
        <fullName evidence="2">Alkaline phytoceramidase</fullName>
    </submittedName>
</protein>
<evidence type="ECO:0000256" key="1">
    <source>
        <dbReference type="SAM" id="Phobius"/>
    </source>
</evidence>
<comment type="caution">
    <text evidence="2">The sequence shown here is derived from an EMBL/GenBank/DDBJ whole genome shotgun (WGS) entry which is preliminary data.</text>
</comment>
<keyword evidence="1" id="KW-0472">Membrane</keyword>
<dbReference type="PANTHER" id="PTHR34368:SF1">
    <property type="entry name" value="OS01G0962200 PROTEIN"/>
    <property type="match status" value="1"/>
</dbReference>
<evidence type="ECO:0000313" key="2">
    <source>
        <dbReference type="EMBL" id="NVL08107.1"/>
    </source>
</evidence>
<name>A0A973WNM3_9BRAD</name>